<proteinExistence type="predicted"/>
<evidence type="ECO:0000313" key="1">
    <source>
        <dbReference type="EMBL" id="OGH80719.1"/>
    </source>
</evidence>
<dbReference type="Proteomes" id="UP000178726">
    <property type="component" value="Unassembled WGS sequence"/>
</dbReference>
<protein>
    <submittedName>
        <fullName evidence="1">Uncharacterized protein</fullName>
    </submittedName>
</protein>
<sequence length="351" mass="38635">MRKMMRFARNTIVQFALSASILLIGLFGCDQDKLRDASPAPEMAATVCPWPDAVEDTTAPYISIEWMENQTESTEVTVIISLSEVSEVRVVLEEDGQEIQSDDLRVGGNRGKPPEFSWVFGELVAGRGYVVKVVATDQAGNTSAKHVGVRTSPLLPPPQPVTLPIPILSEVGLSYHTITSRGGVAKVRITNAPEYGVCQMQWQINGGDFWDIGAPFICDAEVLDRGFYYVFEPSTIKARVVYHYGALEIVSNVVTISTSAPEMDLFLMGSASGMIQFQWQVSKSYDFVETYCYSGGHYVSKNVSYPREQIGLVTFSGLQSGREYTCRVNGNKLVDGIYTVESSPIIRIVVP</sequence>
<dbReference type="PROSITE" id="PS51257">
    <property type="entry name" value="PROKAR_LIPOPROTEIN"/>
    <property type="match status" value="1"/>
</dbReference>
<name>A0A1F6NA43_9BACT</name>
<reference evidence="1 2" key="1">
    <citation type="journal article" date="2016" name="Nat. Commun.">
        <title>Thousands of microbial genomes shed light on interconnected biogeochemical processes in an aquifer system.</title>
        <authorList>
            <person name="Anantharaman K."/>
            <person name="Brown C.T."/>
            <person name="Hug L.A."/>
            <person name="Sharon I."/>
            <person name="Castelle C.J."/>
            <person name="Probst A.J."/>
            <person name="Thomas B.C."/>
            <person name="Singh A."/>
            <person name="Wilkins M.J."/>
            <person name="Karaoz U."/>
            <person name="Brodie E.L."/>
            <person name="Williams K.H."/>
            <person name="Hubbard S.S."/>
            <person name="Banfield J.F."/>
        </authorList>
    </citation>
    <scope>NUCLEOTIDE SEQUENCE [LARGE SCALE GENOMIC DNA]</scope>
</reference>
<dbReference type="EMBL" id="MFQK01000034">
    <property type="protein sequence ID" value="OGH80719.1"/>
    <property type="molecule type" value="Genomic_DNA"/>
</dbReference>
<evidence type="ECO:0000313" key="2">
    <source>
        <dbReference type="Proteomes" id="UP000178726"/>
    </source>
</evidence>
<comment type="caution">
    <text evidence="1">The sequence shown here is derived from an EMBL/GenBank/DDBJ whole genome shotgun (WGS) entry which is preliminary data.</text>
</comment>
<gene>
    <name evidence="1" type="ORF">A3I29_03495</name>
</gene>
<accession>A0A1F6NA43</accession>
<organism evidence="1 2">
    <name type="scientific">Candidatus Magasanikbacteria bacterium RIFCSPLOWO2_02_FULL_44_11</name>
    <dbReference type="NCBI Taxonomy" id="1798689"/>
    <lineage>
        <taxon>Bacteria</taxon>
        <taxon>Candidatus Magasanikiibacteriota</taxon>
    </lineage>
</organism>
<dbReference type="AlphaFoldDB" id="A0A1F6NA43"/>